<reference evidence="3" key="2">
    <citation type="submission" date="2015-01" db="EMBL/GenBank/DDBJ databases">
        <title>Evolutionary Origins and Diversification of the Mycorrhizal Mutualists.</title>
        <authorList>
            <consortium name="DOE Joint Genome Institute"/>
            <consortium name="Mycorrhizal Genomics Consortium"/>
            <person name="Kohler A."/>
            <person name="Kuo A."/>
            <person name="Nagy L.G."/>
            <person name="Floudas D."/>
            <person name="Copeland A."/>
            <person name="Barry K.W."/>
            <person name="Cichocki N."/>
            <person name="Veneault-Fourrey C."/>
            <person name="LaButti K."/>
            <person name="Lindquist E.A."/>
            <person name="Lipzen A."/>
            <person name="Lundell T."/>
            <person name="Morin E."/>
            <person name="Murat C."/>
            <person name="Riley R."/>
            <person name="Ohm R."/>
            <person name="Sun H."/>
            <person name="Tunlid A."/>
            <person name="Henrissat B."/>
            <person name="Grigoriev I.V."/>
            <person name="Hibbett D.S."/>
            <person name="Martin F."/>
        </authorList>
    </citation>
    <scope>NUCLEOTIDE SEQUENCE [LARGE SCALE GENOMIC DNA]</scope>
    <source>
        <strain evidence="3">441</strain>
    </source>
</reference>
<dbReference type="AlphaFoldDB" id="A0A0C9YQP8"/>
<keyword evidence="3" id="KW-1185">Reference proteome</keyword>
<accession>A0A0C9YQP8</accession>
<reference evidence="2 3" key="1">
    <citation type="submission" date="2014-04" db="EMBL/GenBank/DDBJ databases">
        <authorList>
            <consortium name="DOE Joint Genome Institute"/>
            <person name="Kuo A."/>
            <person name="Kohler A."/>
            <person name="Costa M.D."/>
            <person name="Nagy L.G."/>
            <person name="Floudas D."/>
            <person name="Copeland A."/>
            <person name="Barry K.W."/>
            <person name="Cichocki N."/>
            <person name="Veneault-Fourrey C."/>
            <person name="LaButti K."/>
            <person name="Lindquist E.A."/>
            <person name="Lipzen A."/>
            <person name="Lundell T."/>
            <person name="Morin E."/>
            <person name="Murat C."/>
            <person name="Sun H."/>
            <person name="Tunlid A."/>
            <person name="Henrissat B."/>
            <person name="Grigoriev I.V."/>
            <person name="Hibbett D.S."/>
            <person name="Martin F."/>
            <person name="Nordberg H.P."/>
            <person name="Cantor M.N."/>
            <person name="Hua S.X."/>
        </authorList>
    </citation>
    <scope>NUCLEOTIDE SEQUENCE [LARGE SCALE GENOMIC DNA]</scope>
    <source>
        <strain evidence="2 3">441</strain>
    </source>
</reference>
<dbReference type="Proteomes" id="UP000054018">
    <property type="component" value="Unassembled WGS sequence"/>
</dbReference>
<dbReference type="EMBL" id="KN834057">
    <property type="protein sequence ID" value="KIK12692.1"/>
    <property type="molecule type" value="Genomic_DNA"/>
</dbReference>
<dbReference type="HOGENOM" id="CLU_3015089_0_0_1"/>
<feature type="compositionally biased region" description="Basic and acidic residues" evidence="1">
    <location>
        <begin position="36"/>
        <end position="56"/>
    </location>
</feature>
<name>A0A0C9YQP8_9AGAM</name>
<feature type="compositionally biased region" description="Basic residues" evidence="1">
    <location>
        <begin position="19"/>
        <end position="34"/>
    </location>
</feature>
<feature type="region of interest" description="Disordered" evidence="1">
    <location>
        <begin position="1"/>
        <end position="56"/>
    </location>
</feature>
<sequence length="56" mass="6644">MAPASESAPSREVSVTQARTRHSKRLRSRKHTQSRHMLEEKMFTHVHKEEFTQPWS</sequence>
<organism evidence="2 3">
    <name type="scientific">Pisolithus microcarpus 441</name>
    <dbReference type="NCBI Taxonomy" id="765257"/>
    <lineage>
        <taxon>Eukaryota</taxon>
        <taxon>Fungi</taxon>
        <taxon>Dikarya</taxon>
        <taxon>Basidiomycota</taxon>
        <taxon>Agaricomycotina</taxon>
        <taxon>Agaricomycetes</taxon>
        <taxon>Agaricomycetidae</taxon>
        <taxon>Boletales</taxon>
        <taxon>Sclerodermatineae</taxon>
        <taxon>Pisolithaceae</taxon>
        <taxon>Pisolithus</taxon>
    </lineage>
</organism>
<proteinExistence type="predicted"/>
<evidence type="ECO:0000256" key="1">
    <source>
        <dbReference type="SAM" id="MobiDB-lite"/>
    </source>
</evidence>
<protein>
    <submittedName>
        <fullName evidence="2">Uncharacterized protein</fullName>
    </submittedName>
</protein>
<gene>
    <name evidence="2" type="ORF">PISMIDRAFT_689278</name>
</gene>
<evidence type="ECO:0000313" key="3">
    <source>
        <dbReference type="Proteomes" id="UP000054018"/>
    </source>
</evidence>
<evidence type="ECO:0000313" key="2">
    <source>
        <dbReference type="EMBL" id="KIK12692.1"/>
    </source>
</evidence>